<proteinExistence type="inferred from homology"/>
<comment type="caution">
    <text evidence="5">The sequence shown here is derived from an EMBL/GenBank/DDBJ whole genome shotgun (WGS) entry which is preliminary data.</text>
</comment>
<evidence type="ECO:0000256" key="2">
    <source>
        <dbReference type="ARBA" id="ARBA00023295"/>
    </source>
</evidence>
<gene>
    <name evidence="5" type="ORF">GCM10022278_23350</name>
</gene>
<sequence>MTVELGIIEGFYGKPWRWQERQALVSFLAPHGYRFYLYAPKTDAYLRRRWQETHPDDALRSLTAFADHCRGLGVRFGVGLSPYELYADFSSQSQAALATKLDRLVDLGIDDLAILFDDMPSAQPDLAARQAEIMHWVQARVPQLRLLFCPSYYSDDPVLDRVFGQRPDGYLEALGALLDPAIEVFWTGEEVCSREISPGHLRRVSAQLARKPFLWDNYPVNDGQRMSQFLHLRGVTGRPAANAEMIVAHGINPALQSTLTRIPALTLAESYQQGQDYQYAAAFSRAAKLVAGEPLASQLQRDLISLNDSGLDRIGEDRLRTLRDTYAATDHPAAREVLDWLDGGYRISDDLVQTQ</sequence>
<keyword evidence="1 3" id="KW-0378">Hydrolase</keyword>
<dbReference type="Gene3D" id="3.20.20.80">
    <property type="entry name" value="Glycosidases"/>
    <property type="match status" value="1"/>
</dbReference>
<evidence type="ECO:0000259" key="4">
    <source>
        <dbReference type="PROSITE" id="PS52009"/>
    </source>
</evidence>
<feature type="domain" description="GH84" evidence="4">
    <location>
        <begin position="3"/>
        <end position="275"/>
    </location>
</feature>
<reference evidence="6" key="1">
    <citation type="journal article" date="2019" name="Int. J. Syst. Evol. Microbiol.">
        <title>The Global Catalogue of Microorganisms (GCM) 10K type strain sequencing project: providing services to taxonomists for standard genome sequencing and annotation.</title>
        <authorList>
            <consortium name="The Broad Institute Genomics Platform"/>
            <consortium name="The Broad Institute Genome Sequencing Center for Infectious Disease"/>
            <person name="Wu L."/>
            <person name="Ma J."/>
        </authorList>
    </citation>
    <scope>NUCLEOTIDE SEQUENCE [LARGE SCALE GENOMIC DNA]</scope>
    <source>
        <strain evidence="6">JCM 17555</strain>
    </source>
</reference>
<dbReference type="PROSITE" id="PS52009">
    <property type="entry name" value="GH84"/>
    <property type="match status" value="1"/>
</dbReference>
<evidence type="ECO:0000256" key="3">
    <source>
        <dbReference type="PROSITE-ProRule" id="PRU01353"/>
    </source>
</evidence>
<organism evidence="5 6">
    <name type="scientific">Allohahella marinimesophila</name>
    <dbReference type="NCBI Taxonomy" id="1054972"/>
    <lineage>
        <taxon>Bacteria</taxon>
        <taxon>Pseudomonadati</taxon>
        <taxon>Pseudomonadota</taxon>
        <taxon>Gammaproteobacteria</taxon>
        <taxon>Oceanospirillales</taxon>
        <taxon>Hahellaceae</taxon>
        <taxon>Allohahella</taxon>
    </lineage>
</organism>
<dbReference type="EMBL" id="BAABBO010000010">
    <property type="protein sequence ID" value="GAA3964864.1"/>
    <property type="molecule type" value="Genomic_DNA"/>
</dbReference>
<protein>
    <submittedName>
        <fullName evidence="5">Beta-N-acetylglucosaminidase domain-containing protein</fullName>
    </submittedName>
</protein>
<evidence type="ECO:0000313" key="6">
    <source>
        <dbReference type="Proteomes" id="UP001501337"/>
    </source>
</evidence>
<dbReference type="InterPro" id="IPR051822">
    <property type="entry name" value="Glycosyl_Hydrolase_84"/>
</dbReference>
<dbReference type="SUPFAM" id="SSF51445">
    <property type="entry name" value="(Trans)glycosidases"/>
    <property type="match status" value="1"/>
</dbReference>
<dbReference type="RefSeq" id="WP_344806527.1">
    <property type="nucleotide sequence ID" value="NZ_BAABBO010000010.1"/>
</dbReference>
<feature type="active site" description="Proton donor" evidence="3">
    <location>
        <position position="118"/>
    </location>
</feature>
<keyword evidence="6" id="KW-1185">Reference proteome</keyword>
<accession>A0ABP7PFT5</accession>
<dbReference type="PANTHER" id="PTHR13170:SF16">
    <property type="entry name" value="PROTEIN O-GLCNACASE"/>
    <property type="match status" value="1"/>
</dbReference>
<dbReference type="InterPro" id="IPR017853">
    <property type="entry name" value="GH"/>
</dbReference>
<dbReference type="Pfam" id="PF07555">
    <property type="entry name" value="NAGidase"/>
    <property type="match status" value="1"/>
</dbReference>
<keyword evidence="2 3" id="KW-0326">Glycosidase</keyword>
<comment type="similarity">
    <text evidence="3">Belongs to the glycosyl hydrolase 84 family.</text>
</comment>
<evidence type="ECO:0000256" key="1">
    <source>
        <dbReference type="ARBA" id="ARBA00022801"/>
    </source>
</evidence>
<dbReference type="InterPro" id="IPR011496">
    <property type="entry name" value="O-GlcNAcase_cat"/>
</dbReference>
<name>A0ABP7PFT5_9GAMM</name>
<evidence type="ECO:0000313" key="5">
    <source>
        <dbReference type="EMBL" id="GAA3964864.1"/>
    </source>
</evidence>
<dbReference type="Proteomes" id="UP001501337">
    <property type="component" value="Unassembled WGS sequence"/>
</dbReference>
<dbReference type="PANTHER" id="PTHR13170">
    <property type="entry name" value="O-GLCNACASE"/>
    <property type="match status" value="1"/>
</dbReference>